<evidence type="ECO:0000256" key="2">
    <source>
        <dbReference type="SAM" id="Phobius"/>
    </source>
</evidence>
<dbReference type="InterPro" id="IPR052971">
    <property type="entry name" value="TRP_calcium_channel"/>
</dbReference>
<reference evidence="4" key="1">
    <citation type="submission" date="2021-01" db="EMBL/GenBank/DDBJ databases">
        <authorList>
            <consortium name="Aspergillus puulaauensis MK2 genome sequencing consortium"/>
            <person name="Kazuki M."/>
            <person name="Futagami T."/>
        </authorList>
    </citation>
    <scope>NUCLEOTIDE SEQUENCE</scope>
    <source>
        <strain evidence="4">MK2</strain>
    </source>
</reference>
<gene>
    <name evidence="4" type="ORF">APUU_11508A</name>
</gene>
<dbReference type="KEGG" id="apuu:APUU_11508A"/>
<feature type="transmembrane region" description="Helical" evidence="2">
    <location>
        <begin position="306"/>
        <end position="323"/>
    </location>
</feature>
<keyword evidence="2" id="KW-0812">Transmembrane</keyword>
<dbReference type="OrthoDB" id="310870at2759"/>
<feature type="domain" description="Calcium channel YVC1-like C-terminal transmembrane" evidence="3">
    <location>
        <begin position="288"/>
        <end position="578"/>
    </location>
</feature>
<keyword evidence="2" id="KW-0472">Membrane</keyword>
<feature type="transmembrane region" description="Helical" evidence="2">
    <location>
        <begin position="467"/>
        <end position="488"/>
    </location>
</feature>
<evidence type="ECO:0000259" key="3">
    <source>
        <dbReference type="Pfam" id="PF23317"/>
    </source>
</evidence>
<dbReference type="AlphaFoldDB" id="A0A7R7XCC7"/>
<dbReference type="PANTHER" id="PTHR35859">
    <property type="entry name" value="NONSELECTIVE CATION CHANNEL PROTEIN"/>
    <property type="match status" value="1"/>
</dbReference>
<protein>
    <recommendedName>
        <fullName evidence="3">Calcium channel YVC1-like C-terminal transmembrane domain-containing protein</fullName>
    </recommendedName>
</protein>
<sequence length="679" mass="77361">MAHESTTSLLPSVDYERFDIPTIEHDEPLVDVIQKLHGFLTSPVSEVWCTFEEIKSAPDPRLRLLVNSLVENSHNPCTVPALMILKWKFDKAAEFDGDQNGTRGHMCEYVAWQFLCRLNRRELIENLLEALRPPFQHVGSIDHGEAVAPSYAAPPVESNALRDEATPLLPDFTFDHVLEGSRLHADYLESGDQWSHNDLDNSKSSDELSMFLGLNALEIATIAYAKKFLSQKVVENVVNDLWNGEIVFWDSLSVNSTKKPRLFNEGTADPYSRLRVPVYRKAFEAIFFVSFLFLYYAVLIERNPTAIGVFEAILYVWIAAFAYDELSGLADSGMLFYQMTFWNLWDLCIIGTGLIFVITRVIGLSQKDGYITDLSFDILSLEALFLVPRIFSLVSLNPYFGSLIPVLKEMTKAFFRFTPVIIILYLGFLTTFTMLARDRFSVKKMSWILVNVFFGSNYLGFDICYDISPFFGCGLMLVFVSVTSLLLISSLVSLMSMSLEGVISHAREEYLFQLAIYVLESSTSNRLTYFLPPLNLIPLICIRPMRLFLPAEDIRRVRIILLRATHLPCVALLWAYESGRRLFSRKVRLPSTNMPRTRSSRPLSMTQASSRRYCHQTAGLPGIDSHPRRASPRARKYAEHGQQRPGHEEVVDMVNEMERLRGQVERVAAAVGIHHRNRQ</sequence>
<dbReference type="PANTHER" id="PTHR35859:SF5">
    <property type="entry name" value="ION TRANSPORT DOMAIN-CONTAINING PROTEIN"/>
    <property type="match status" value="1"/>
</dbReference>
<dbReference type="Proteomes" id="UP000654913">
    <property type="component" value="Chromosome 1"/>
</dbReference>
<evidence type="ECO:0000313" key="5">
    <source>
        <dbReference type="Proteomes" id="UP000654913"/>
    </source>
</evidence>
<keyword evidence="2" id="KW-1133">Transmembrane helix</keyword>
<reference evidence="4" key="2">
    <citation type="submission" date="2021-02" db="EMBL/GenBank/DDBJ databases">
        <title>Aspergillus puulaauensis MK2 genome sequence.</title>
        <authorList>
            <person name="Futagami T."/>
            <person name="Mori K."/>
            <person name="Kadooka C."/>
            <person name="Tanaka T."/>
        </authorList>
    </citation>
    <scope>NUCLEOTIDE SEQUENCE</scope>
    <source>
        <strain evidence="4">MK2</strain>
    </source>
</reference>
<evidence type="ECO:0000256" key="1">
    <source>
        <dbReference type="SAM" id="MobiDB-lite"/>
    </source>
</evidence>
<organism evidence="4 5">
    <name type="scientific">Aspergillus puulaauensis</name>
    <dbReference type="NCBI Taxonomy" id="1220207"/>
    <lineage>
        <taxon>Eukaryota</taxon>
        <taxon>Fungi</taxon>
        <taxon>Dikarya</taxon>
        <taxon>Ascomycota</taxon>
        <taxon>Pezizomycotina</taxon>
        <taxon>Eurotiomycetes</taxon>
        <taxon>Eurotiomycetidae</taxon>
        <taxon>Eurotiales</taxon>
        <taxon>Aspergillaceae</taxon>
        <taxon>Aspergillus</taxon>
    </lineage>
</organism>
<dbReference type="RefSeq" id="XP_041550874.1">
    <property type="nucleotide sequence ID" value="XM_041697606.1"/>
</dbReference>
<proteinExistence type="predicted"/>
<dbReference type="GeneID" id="64968685"/>
<name>A0A7R7XCC7_9EURO</name>
<evidence type="ECO:0000313" key="4">
    <source>
        <dbReference type="EMBL" id="BCS18680.1"/>
    </source>
</evidence>
<dbReference type="EMBL" id="AP024443">
    <property type="protein sequence ID" value="BCS18680.1"/>
    <property type="molecule type" value="Genomic_DNA"/>
</dbReference>
<feature type="transmembrane region" description="Helical" evidence="2">
    <location>
        <begin position="282"/>
        <end position="299"/>
    </location>
</feature>
<dbReference type="InterPro" id="IPR056336">
    <property type="entry name" value="YVC1_C"/>
</dbReference>
<feature type="region of interest" description="Disordered" evidence="1">
    <location>
        <begin position="617"/>
        <end position="647"/>
    </location>
</feature>
<accession>A0A7R7XCC7</accession>
<feature type="transmembrane region" description="Helical" evidence="2">
    <location>
        <begin position="414"/>
        <end position="433"/>
    </location>
</feature>
<keyword evidence="5" id="KW-1185">Reference proteome</keyword>
<feature type="compositionally biased region" description="Basic and acidic residues" evidence="1">
    <location>
        <begin position="636"/>
        <end position="647"/>
    </location>
</feature>
<feature type="transmembrane region" description="Helical" evidence="2">
    <location>
        <begin position="343"/>
        <end position="362"/>
    </location>
</feature>
<dbReference type="Pfam" id="PF23317">
    <property type="entry name" value="YVC1_C"/>
    <property type="match status" value="1"/>
</dbReference>